<dbReference type="Proteomes" id="UP000266889">
    <property type="component" value="Unassembled WGS sequence"/>
</dbReference>
<dbReference type="SUPFAM" id="SSF47336">
    <property type="entry name" value="ACP-like"/>
    <property type="match status" value="1"/>
</dbReference>
<name>A0A3N9XBU4_9ACTN</name>
<dbReference type="Gene3D" id="1.10.1200.10">
    <property type="entry name" value="ACP-like"/>
    <property type="match status" value="1"/>
</dbReference>
<accession>A0A3N9XBU4</accession>
<dbReference type="PROSITE" id="PS00012">
    <property type="entry name" value="PHOSPHOPANTETHEINE"/>
    <property type="match status" value="1"/>
</dbReference>
<organism evidence="4 5">
    <name type="scientific">Micromonospora arida</name>
    <dbReference type="NCBI Taxonomy" id="2203715"/>
    <lineage>
        <taxon>Bacteria</taxon>
        <taxon>Bacillati</taxon>
        <taxon>Actinomycetota</taxon>
        <taxon>Actinomycetes</taxon>
        <taxon>Micromonosporales</taxon>
        <taxon>Micromonosporaceae</taxon>
        <taxon>Micromonospora</taxon>
    </lineage>
</organism>
<dbReference type="InterPro" id="IPR006162">
    <property type="entry name" value="Ppantetheine_attach_site"/>
</dbReference>
<reference evidence="4 5" key="1">
    <citation type="submission" date="2018-05" db="EMBL/GenBank/DDBJ databases">
        <title>Micromonospora from Atacama Desert.</title>
        <authorList>
            <person name="Carro L."/>
            <person name="Goodfellow M."/>
            <person name="Klenk H.-P."/>
        </authorList>
    </citation>
    <scope>NUCLEOTIDE SEQUENCE [LARGE SCALE GENOMIC DNA]</scope>
    <source>
        <strain evidence="4 5">LB32</strain>
    </source>
</reference>
<dbReference type="RefSeq" id="WP_124855642.1">
    <property type="nucleotide sequence ID" value="NZ_JBEXIG010000041.1"/>
</dbReference>
<feature type="domain" description="Carrier" evidence="3">
    <location>
        <begin position="6"/>
        <end position="81"/>
    </location>
</feature>
<comment type="caution">
    <text evidence="4">The sequence shown here is derived from an EMBL/GenBank/DDBJ whole genome shotgun (WGS) entry which is preliminary data.</text>
</comment>
<protein>
    <submittedName>
        <fullName evidence="4">Acyl carrier protein</fullName>
    </submittedName>
</protein>
<dbReference type="PROSITE" id="PS50075">
    <property type="entry name" value="CARRIER"/>
    <property type="match status" value="1"/>
</dbReference>
<evidence type="ECO:0000313" key="5">
    <source>
        <dbReference type="Proteomes" id="UP000266889"/>
    </source>
</evidence>
<evidence type="ECO:0000256" key="2">
    <source>
        <dbReference type="ARBA" id="ARBA00022553"/>
    </source>
</evidence>
<evidence type="ECO:0000259" key="3">
    <source>
        <dbReference type="PROSITE" id="PS50075"/>
    </source>
</evidence>
<gene>
    <name evidence="4" type="ORF">DLJ58_11470</name>
</gene>
<keyword evidence="5" id="KW-1185">Reference proteome</keyword>
<evidence type="ECO:0000313" key="4">
    <source>
        <dbReference type="EMBL" id="RQX10461.1"/>
    </source>
</evidence>
<sequence>MTLTVNQVSLDVVSLTRKLMTENVDREINVGDTFVELGLDSLKLVDLLAAVETHFDIEVPDEMVGSFAKVQDLSDFVLSARSAV</sequence>
<dbReference type="Pfam" id="PF00550">
    <property type="entry name" value="PP-binding"/>
    <property type="match status" value="1"/>
</dbReference>
<dbReference type="EMBL" id="QGSY01000157">
    <property type="protein sequence ID" value="RQX10461.1"/>
    <property type="molecule type" value="Genomic_DNA"/>
</dbReference>
<dbReference type="AlphaFoldDB" id="A0A3N9XBU4"/>
<dbReference type="OrthoDB" id="3400151at2"/>
<keyword evidence="1" id="KW-0596">Phosphopantetheine</keyword>
<dbReference type="InterPro" id="IPR009081">
    <property type="entry name" value="PP-bd_ACP"/>
</dbReference>
<keyword evidence="2" id="KW-0597">Phosphoprotein</keyword>
<proteinExistence type="predicted"/>
<evidence type="ECO:0000256" key="1">
    <source>
        <dbReference type="ARBA" id="ARBA00022450"/>
    </source>
</evidence>
<dbReference type="InterPro" id="IPR036736">
    <property type="entry name" value="ACP-like_sf"/>
</dbReference>